<protein>
    <submittedName>
        <fullName evidence="2">Metallophosphoesterase</fullName>
    </submittedName>
</protein>
<dbReference type="Proteomes" id="UP001484239">
    <property type="component" value="Unassembled WGS sequence"/>
</dbReference>
<proteinExistence type="predicted"/>
<dbReference type="SUPFAM" id="SSF52540">
    <property type="entry name" value="P-loop containing nucleoside triphosphate hydrolases"/>
    <property type="match status" value="1"/>
</dbReference>
<dbReference type="EMBL" id="JBBHLI010000002">
    <property type="protein sequence ID" value="MEK9500536.1"/>
    <property type="molecule type" value="Genomic_DNA"/>
</dbReference>
<dbReference type="InterPro" id="IPR029052">
    <property type="entry name" value="Metallo-depent_PP-like"/>
</dbReference>
<feature type="domain" description="Serine/threonine specific protein phosphatases" evidence="1">
    <location>
        <begin position="495"/>
        <end position="500"/>
    </location>
</feature>
<sequence length="678" mass="75798">MDRYALEEVADLQSIKGIPFPTGVSFRQLVITGPPGVGKTTLLDAIGGWPEEGFLDLTRPNWWRSRVLAFRPRQVHLGLPFVGHDRGLSVFEDAWLGADSPPVLDLERIRLPPLGSRRDPWRWRRKYVFEFLLPPPRKVFEARSRRSDRLSHPVDDDRLGLGRVKAQLETSWRVARHLHLAGMPTYVRDDFGAPPKVFAETASTEVVEKHLRGEGHRRGRSLLHTYVKRIISPSGYRVLDRFEQVELRGRRALVPRRILPVEIRMRDQRIELHADDGDAVRAFDPEAYVQGPAPFARLLPGDLLRLPGEQLRTALLPREGPARIEIGHEGDWLTVIDLDSPSGTSVQALHGTSATRIADDREARMARLRAILDPLPHPLEPRRARRDLNQAIGMLEASHWRPRNRDGEPGGLVELPDGILPIVVGDLHGRVDNLLTVLAEGRALDALEDGRAALVLLGDVVHPEDGDLGDMTSSLLAHDVVVRLMLAFPGRIIHLRGNHESFSAEMTKGGVAQGRLWKRRIIAERGDEMVDLMRRFYQLLPHVAAGPGFVACHAGPPTGSVSRRKLIELEPGSRMAHDLTWGRVRSPRRPGGYTKRDVRALQKALGLPKPSVMIVSHNPGPDQDAVQLEHGGIKRHHLVYSARADHVAAFGWIDDDLVPLVYPTRTDFTDRVPADAAP</sequence>
<name>A0ABU9E722_9BACT</name>
<accession>A0ABU9E722</accession>
<keyword evidence="3" id="KW-1185">Reference proteome</keyword>
<reference evidence="2 3" key="1">
    <citation type="submission" date="2024-02" db="EMBL/GenBank/DDBJ databases">
        <title>A novel Gemmatimonadota bacterium.</title>
        <authorList>
            <person name="Du Z.-J."/>
            <person name="Ye Y.-Q."/>
        </authorList>
    </citation>
    <scope>NUCLEOTIDE SEQUENCE [LARGE SCALE GENOMIC DNA]</scope>
    <source>
        <strain evidence="2 3">DH-20</strain>
    </source>
</reference>
<dbReference type="InterPro" id="IPR027417">
    <property type="entry name" value="P-loop_NTPase"/>
</dbReference>
<dbReference type="PROSITE" id="PS00125">
    <property type="entry name" value="SER_THR_PHOSPHATASE"/>
    <property type="match status" value="1"/>
</dbReference>
<evidence type="ECO:0000313" key="3">
    <source>
        <dbReference type="Proteomes" id="UP001484239"/>
    </source>
</evidence>
<dbReference type="Pfam" id="PF00149">
    <property type="entry name" value="Metallophos"/>
    <property type="match status" value="1"/>
</dbReference>
<evidence type="ECO:0000313" key="2">
    <source>
        <dbReference type="EMBL" id="MEK9500536.1"/>
    </source>
</evidence>
<organism evidence="2 3">
    <name type="scientific">Gaopeijia maritima</name>
    <dbReference type="NCBI Taxonomy" id="3119007"/>
    <lineage>
        <taxon>Bacteria</taxon>
        <taxon>Pseudomonadati</taxon>
        <taxon>Gemmatimonadota</taxon>
        <taxon>Longimicrobiia</taxon>
        <taxon>Gaopeijiales</taxon>
        <taxon>Gaopeijiaceae</taxon>
        <taxon>Gaopeijia</taxon>
    </lineage>
</organism>
<comment type="caution">
    <text evidence="2">The sequence shown here is derived from an EMBL/GenBank/DDBJ whole genome shotgun (WGS) entry which is preliminary data.</text>
</comment>
<dbReference type="CDD" id="cd00267">
    <property type="entry name" value="ABC_ATPase"/>
    <property type="match status" value="1"/>
</dbReference>
<gene>
    <name evidence="2" type="ORF">WI372_06075</name>
</gene>
<dbReference type="RefSeq" id="WP_405274714.1">
    <property type="nucleotide sequence ID" value="NZ_JBBHLI010000002.1"/>
</dbReference>
<dbReference type="Gene3D" id="3.60.21.10">
    <property type="match status" value="1"/>
</dbReference>
<dbReference type="InterPro" id="IPR006186">
    <property type="entry name" value="Ser/Thr-sp_prot-phosphatase"/>
</dbReference>
<dbReference type="SUPFAM" id="SSF56300">
    <property type="entry name" value="Metallo-dependent phosphatases"/>
    <property type="match status" value="1"/>
</dbReference>
<evidence type="ECO:0000259" key="1">
    <source>
        <dbReference type="PROSITE" id="PS00125"/>
    </source>
</evidence>
<dbReference type="InterPro" id="IPR004843">
    <property type="entry name" value="Calcineurin-like_PHP"/>
</dbReference>